<evidence type="ECO:0000256" key="6">
    <source>
        <dbReference type="ARBA" id="ARBA00023274"/>
    </source>
</evidence>
<evidence type="ECO:0000313" key="10">
    <source>
        <dbReference type="EMBL" id="MBC1174353.1"/>
    </source>
</evidence>
<dbReference type="PANTHER" id="PTHR15892">
    <property type="entry name" value="MITOCHONDRIAL RIBOSOMAL PROTEIN L30"/>
    <property type="match status" value="1"/>
</dbReference>
<dbReference type="InterPro" id="IPR005996">
    <property type="entry name" value="Ribosomal_uL30_bac-type"/>
</dbReference>
<evidence type="ECO:0000256" key="7">
    <source>
        <dbReference type="ARBA" id="ARBA00035281"/>
    </source>
</evidence>
<dbReference type="RefSeq" id="XP_055677337.1">
    <property type="nucleotide sequence ID" value="XM_055821362.1"/>
</dbReference>
<dbReference type="PANTHER" id="PTHR15892:SF2">
    <property type="entry name" value="LARGE RIBOSOMAL SUBUNIT PROTEIN UL30M"/>
    <property type="match status" value="1"/>
</dbReference>
<dbReference type="Proteomes" id="UP000092461">
    <property type="component" value="Unassembled WGS sequence"/>
</dbReference>
<protein>
    <recommendedName>
        <fullName evidence="7">Large ribosomal subunit protein uL30m</fullName>
    </recommendedName>
    <alternativeName>
        <fullName evidence="8">39S ribosomal protein L30, mitochondrial</fullName>
    </alternativeName>
</protein>
<dbReference type="GO" id="GO:0003735">
    <property type="term" value="F:structural constituent of ribosome"/>
    <property type="evidence" value="ECO:0007669"/>
    <property type="project" value="InterPro"/>
</dbReference>
<dbReference type="InterPro" id="IPR036919">
    <property type="entry name" value="Ribo_uL30_ferredoxin-like_sf"/>
</dbReference>
<comment type="similarity">
    <text evidence="2">Belongs to the universal ribosomal protein uL30 family.</text>
</comment>
<evidence type="ECO:0000256" key="5">
    <source>
        <dbReference type="ARBA" id="ARBA00023128"/>
    </source>
</evidence>
<dbReference type="GeneID" id="129786382"/>
<name>A0A1B0CCT7_LUTLO</name>
<dbReference type="GO" id="GO:0006412">
    <property type="term" value="P:translation"/>
    <property type="evidence" value="ECO:0007669"/>
    <property type="project" value="InterPro"/>
</dbReference>
<evidence type="ECO:0000313" key="11">
    <source>
        <dbReference type="EnsemblMetazoa" id="LLOJ002155-PA"/>
    </source>
</evidence>
<evidence type="ECO:0000259" key="9">
    <source>
        <dbReference type="Pfam" id="PF00327"/>
    </source>
</evidence>
<dbReference type="SUPFAM" id="SSF55129">
    <property type="entry name" value="Ribosomal protein L30p/L7e"/>
    <property type="match status" value="1"/>
</dbReference>
<keyword evidence="3" id="KW-0809">Transit peptide</keyword>
<dbReference type="FunFam" id="3.30.1390.20:FF:000005">
    <property type="entry name" value="39S ribosomal protein L30, mitochondrial"/>
    <property type="match status" value="1"/>
</dbReference>
<dbReference type="Pfam" id="PF00327">
    <property type="entry name" value="Ribosomal_L30"/>
    <property type="match status" value="1"/>
</dbReference>
<dbReference type="VEuPathDB" id="VectorBase:LLONM1_002094"/>
<dbReference type="EMBL" id="AJWK01007090">
    <property type="status" value="NOT_ANNOTATED_CDS"/>
    <property type="molecule type" value="Genomic_DNA"/>
</dbReference>
<dbReference type="AlphaFoldDB" id="A0A1B0CCT7"/>
<dbReference type="InterPro" id="IPR016082">
    <property type="entry name" value="Ribosomal_uL30_ferredoxin-like"/>
</dbReference>
<dbReference type="VEuPathDB" id="VectorBase:LLOJ002155"/>
<keyword evidence="5" id="KW-0496">Mitochondrion</keyword>
<organism evidence="11 12">
    <name type="scientific">Lutzomyia longipalpis</name>
    <name type="common">Sand fly</name>
    <dbReference type="NCBI Taxonomy" id="7200"/>
    <lineage>
        <taxon>Eukaryota</taxon>
        <taxon>Metazoa</taxon>
        <taxon>Ecdysozoa</taxon>
        <taxon>Arthropoda</taxon>
        <taxon>Hexapoda</taxon>
        <taxon>Insecta</taxon>
        <taxon>Pterygota</taxon>
        <taxon>Neoptera</taxon>
        <taxon>Endopterygota</taxon>
        <taxon>Diptera</taxon>
        <taxon>Nematocera</taxon>
        <taxon>Psychodoidea</taxon>
        <taxon>Psychodidae</taxon>
        <taxon>Lutzomyia</taxon>
        <taxon>Lutzomyia</taxon>
    </lineage>
</organism>
<dbReference type="KEGG" id="lll:129786382"/>
<dbReference type="EnsemblMetazoa" id="LLOJ002155-RA">
    <property type="protein sequence ID" value="LLOJ002155-PA"/>
    <property type="gene ID" value="LLOJ002155"/>
</dbReference>
<dbReference type="EMBL" id="GITU01005650">
    <property type="protein sequence ID" value="MBC1174353.1"/>
    <property type="molecule type" value="Transcribed_RNA"/>
</dbReference>
<evidence type="ECO:0000256" key="2">
    <source>
        <dbReference type="ARBA" id="ARBA00007594"/>
    </source>
</evidence>
<dbReference type="CDD" id="cd00355">
    <property type="entry name" value="Ribosomal_L30_like"/>
    <property type="match status" value="1"/>
</dbReference>
<dbReference type="Gene3D" id="3.30.1390.20">
    <property type="entry name" value="Ribosomal protein L30, ferredoxin-like fold domain"/>
    <property type="match status" value="1"/>
</dbReference>
<reference evidence="11" key="3">
    <citation type="submission" date="2020-05" db="UniProtKB">
        <authorList>
            <consortium name="EnsemblMetazoa"/>
        </authorList>
    </citation>
    <scope>IDENTIFICATION</scope>
    <source>
        <strain evidence="11">Jacobina</strain>
    </source>
</reference>
<keyword evidence="4 10" id="KW-0689">Ribosomal protein</keyword>
<dbReference type="GO" id="GO:0015934">
    <property type="term" value="C:large ribosomal subunit"/>
    <property type="evidence" value="ECO:0007669"/>
    <property type="project" value="InterPro"/>
</dbReference>
<comment type="subcellular location">
    <subcellularLocation>
        <location evidence="1">Mitochondrion</location>
    </subcellularLocation>
</comment>
<keyword evidence="12" id="KW-1185">Reference proteome</keyword>
<evidence type="ECO:0000256" key="1">
    <source>
        <dbReference type="ARBA" id="ARBA00004173"/>
    </source>
</evidence>
<dbReference type="GO" id="GO:0005743">
    <property type="term" value="C:mitochondrial inner membrane"/>
    <property type="evidence" value="ECO:0007669"/>
    <property type="project" value="UniProtKB-ARBA"/>
</dbReference>
<sequence length="180" mass="21299">MDKILLNTPNACKIIVRNFGKHNKKWVYKDGVRYGKILYYPRDPDHQDPPIEPSKLFMVKRIKPFKGNPFWEKRILRDMGLGENQTGEVAIVKNTPEMNTLLWKVKHLVRITPIVFPYGEPTEEDINYTFLKENGECIVAKEIKIDEKRLQATEEFKGDQKRLDSETLKRDSRLKWLNPW</sequence>
<reference evidence="10" key="2">
    <citation type="journal article" date="2020" name="BMC">
        <title>Leishmania infection induces a limited differential gene expression in the sand fly midgut.</title>
        <authorList>
            <person name="Coutinho-Abreu I.V."/>
            <person name="Serafim T.D."/>
            <person name="Meneses C."/>
            <person name="Kamhawi S."/>
            <person name="Oliveira F."/>
            <person name="Valenzuela J.G."/>
        </authorList>
    </citation>
    <scope>NUCLEOTIDE SEQUENCE</scope>
    <source>
        <strain evidence="10">Jacobina</strain>
        <tissue evidence="10">Midgut</tissue>
    </source>
</reference>
<proteinExistence type="inferred from homology"/>
<dbReference type="CTD" id="51263"/>
<dbReference type="OrthoDB" id="9973389at2759"/>
<evidence type="ECO:0000256" key="3">
    <source>
        <dbReference type="ARBA" id="ARBA00022946"/>
    </source>
</evidence>
<feature type="domain" description="Large ribosomal subunit protein uL30-like ferredoxin-like fold" evidence="9">
    <location>
        <begin position="59"/>
        <end position="109"/>
    </location>
</feature>
<keyword evidence="6" id="KW-0687">Ribonucleoprotein</keyword>
<evidence type="ECO:0000256" key="4">
    <source>
        <dbReference type="ARBA" id="ARBA00022980"/>
    </source>
</evidence>
<reference evidence="12" key="1">
    <citation type="submission" date="2012-05" db="EMBL/GenBank/DDBJ databases">
        <title>Whole Genome Assembly of Lutzomyia longipalpis.</title>
        <authorList>
            <person name="Richards S."/>
            <person name="Qu C."/>
            <person name="Dillon R."/>
            <person name="Worley K."/>
            <person name="Scherer S."/>
            <person name="Batterton M."/>
            <person name="Taylor A."/>
            <person name="Hawes A."/>
            <person name="Hernandez B."/>
            <person name="Kovar C."/>
            <person name="Mandapat C."/>
            <person name="Pham C."/>
            <person name="Qu C."/>
            <person name="Jing C."/>
            <person name="Bess C."/>
            <person name="Bandaranaike D."/>
            <person name="Ngo D."/>
            <person name="Ongeri F."/>
            <person name="Arias F."/>
            <person name="Lara F."/>
            <person name="Weissenberger G."/>
            <person name="Kamau G."/>
            <person name="Han H."/>
            <person name="Shen H."/>
            <person name="Dinh H."/>
            <person name="Khalil I."/>
            <person name="Jones J."/>
            <person name="Shafer J."/>
            <person name="Jayaseelan J."/>
            <person name="Quiroz J."/>
            <person name="Blankenburg K."/>
            <person name="Nguyen L."/>
            <person name="Jackson L."/>
            <person name="Francisco L."/>
            <person name="Tang L.-Y."/>
            <person name="Pu L.-L."/>
            <person name="Perales L."/>
            <person name="Lorensuhewa L."/>
            <person name="Munidasa M."/>
            <person name="Coyle M."/>
            <person name="Taylor M."/>
            <person name="Puazo M."/>
            <person name="Firestine M."/>
            <person name="Scheel M."/>
            <person name="Javaid M."/>
            <person name="Wang M."/>
            <person name="Li M."/>
            <person name="Tabassum N."/>
            <person name="Saada N."/>
            <person name="Osuji N."/>
            <person name="Aqrawi P."/>
            <person name="Fu Q."/>
            <person name="Thornton R."/>
            <person name="Raj R."/>
            <person name="Goodspeed R."/>
            <person name="Mata R."/>
            <person name="Najjar R."/>
            <person name="Gubbala S."/>
            <person name="Lee S."/>
            <person name="Denson S."/>
            <person name="Patil S."/>
            <person name="Macmil S."/>
            <person name="Qi S."/>
            <person name="Matskevitch T."/>
            <person name="Palculict T."/>
            <person name="Mathew T."/>
            <person name="Vee V."/>
            <person name="Velamala V."/>
            <person name="Korchina V."/>
            <person name="Cai W."/>
            <person name="Liu W."/>
            <person name="Dai W."/>
            <person name="Zou X."/>
            <person name="Zhu Y."/>
            <person name="Zhang Y."/>
            <person name="Wu Y.-Q."/>
            <person name="Xin Y."/>
            <person name="Nazarath L."/>
            <person name="Kovar C."/>
            <person name="Han Y."/>
            <person name="Muzny D."/>
            <person name="Gibbs R."/>
        </authorList>
    </citation>
    <scope>NUCLEOTIDE SEQUENCE [LARGE SCALE GENOMIC DNA]</scope>
    <source>
        <strain evidence="12">Jacobina</strain>
    </source>
</reference>
<accession>A0A1B0CCT7</accession>
<evidence type="ECO:0000256" key="8">
    <source>
        <dbReference type="ARBA" id="ARBA00035356"/>
    </source>
</evidence>
<evidence type="ECO:0000313" key="12">
    <source>
        <dbReference type="Proteomes" id="UP000092461"/>
    </source>
</evidence>